<organism evidence="9 10">
    <name type="scientific">Patiria miniata</name>
    <name type="common">Bat star</name>
    <name type="synonym">Asterina miniata</name>
    <dbReference type="NCBI Taxonomy" id="46514"/>
    <lineage>
        <taxon>Eukaryota</taxon>
        <taxon>Metazoa</taxon>
        <taxon>Echinodermata</taxon>
        <taxon>Eleutherozoa</taxon>
        <taxon>Asterozoa</taxon>
        <taxon>Asteroidea</taxon>
        <taxon>Valvatacea</taxon>
        <taxon>Valvatida</taxon>
        <taxon>Asterinidae</taxon>
        <taxon>Patiria</taxon>
    </lineage>
</organism>
<feature type="transmembrane region" description="Helical" evidence="8">
    <location>
        <begin position="313"/>
        <end position="334"/>
    </location>
</feature>
<comment type="subcellular location">
    <subcellularLocation>
        <location evidence="1">Cell membrane</location>
        <topology evidence="1">Multi-pass membrane protein</topology>
    </subcellularLocation>
</comment>
<dbReference type="GO" id="GO:0005886">
    <property type="term" value="C:plasma membrane"/>
    <property type="evidence" value="ECO:0007669"/>
    <property type="project" value="UniProtKB-SubCell"/>
</dbReference>
<protein>
    <recommendedName>
        <fullName evidence="11">Urea transporter</fullName>
    </recommendedName>
</protein>
<feature type="transmembrane region" description="Helical" evidence="8">
    <location>
        <begin position="340"/>
        <end position="356"/>
    </location>
</feature>
<feature type="transmembrane region" description="Helical" evidence="8">
    <location>
        <begin position="287"/>
        <end position="306"/>
    </location>
</feature>
<dbReference type="Pfam" id="PF03253">
    <property type="entry name" value="UT"/>
    <property type="match status" value="1"/>
</dbReference>
<evidence type="ECO:0000256" key="6">
    <source>
        <dbReference type="ARBA" id="ARBA00023136"/>
    </source>
</evidence>
<dbReference type="PANTHER" id="PTHR10464:SF4">
    <property type="entry name" value="UREA TRANSPORTER"/>
    <property type="match status" value="1"/>
</dbReference>
<evidence type="ECO:0000256" key="3">
    <source>
        <dbReference type="ARBA" id="ARBA00022475"/>
    </source>
</evidence>
<evidence type="ECO:0000256" key="5">
    <source>
        <dbReference type="ARBA" id="ARBA00022989"/>
    </source>
</evidence>
<keyword evidence="5 8" id="KW-1133">Transmembrane helix</keyword>
<dbReference type="AlphaFoldDB" id="A0A913YY84"/>
<dbReference type="OMA" id="IGQVMFQ"/>
<dbReference type="GeneID" id="119719220"/>
<dbReference type="Gene3D" id="1.10.3430.10">
    <property type="entry name" value="Ammonium transporter AmtB like domains"/>
    <property type="match status" value="1"/>
</dbReference>
<feature type="transmembrane region" description="Helical" evidence="8">
    <location>
        <begin position="258"/>
        <end position="281"/>
    </location>
</feature>
<proteinExistence type="inferred from homology"/>
<reference evidence="9" key="1">
    <citation type="submission" date="2022-11" db="UniProtKB">
        <authorList>
            <consortium name="EnsemblMetazoa"/>
        </authorList>
    </citation>
    <scope>IDENTIFICATION</scope>
</reference>
<evidence type="ECO:0000256" key="1">
    <source>
        <dbReference type="ARBA" id="ARBA00004651"/>
    </source>
</evidence>
<dbReference type="InterPro" id="IPR029020">
    <property type="entry name" value="Ammonium/urea_transptr"/>
</dbReference>
<evidence type="ECO:0000256" key="7">
    <source>
        <dbReference type="ARBA" id="ARBA00033993"/>
    </source>
</evidence>
<feature type="transmembrane region" description="Helical" evidence="8">
    <location>
        <begin position="133"/>
        <end position="159"/>
    </location>
</feature>
<evidence type="ECO:0000313" key="9">
    <source>
        <dbReference type="EnsemblMetazoa" id="XP_038044518.1"/>
    </source>
</evidence>
<dbReference type="GO" id="GO:0015204">
    <property type="term" value="F:urea transmembrane transporter activity"/>
    <property type="evidence" value="ECO:0007669"/>
    <property type="project" value="InterPro"/>
</dbReference>
<comment type="catalytic activity">
    <reaction evidence="7">
        <text>urea(in) = urea(out)</text>
        <dbReference type="Rhea" id="RHEA:32799"/>
        <dbReference type="ChEBI" id="CHEBI:16199"/>
    </reaction>
</comment>
<keyword evidence="4 8" id="KW-0812">Transmembrane</keyword>
<keyword evidence="3" id="KW-1003">Cell membrane</keyword>
<dbReference type="EnsemblMetazoa" id="XM_038188590.1">
    <property type="protein sequence ID" value="XP_038044518.1"/>
    <property type="gene ID" value="LOC119719220"/>
</dbReference>
<evidence type="ECO:0008006" key="11">
    <source>
        <dbReference type="Google" id="ProtNLM"/>
    </source>
</evidence>
<dbReference type="InterPro" id="IPR004937">
    <property type="entry name" value="Urea_transporter"/>
</dbReference>
<feature type="transmembrane region" description="Helical" evidence="8">
    <location>
        <begin position="70"/>
        <end position="94"/>
    </location>
</feature>
<dbReference type="Proteomes" id="UP000887568">
    <property type="component" value="Unplaced"/>
</dbReference>
<keyword evidence="6 8" id="KW-0472">Membrane</keyword>
<evidence type="ECO:0000313" key="10">
    <source>
        <dbReference type="Proteomes" id="UP000887568"/>
    </source>
</evidence>
<dbReference type="PIRSF" id="PIRSF016502">
    <property type="entry name" value="Urea_transporter"/>
    <property type="match status" value="1"/>
</dbReference>
<dbReference type="RefSeq" id="XP_038044518.1">
    <property type="nucleotide sequence ID" value="XM_038188590.1"/>
</dbReference>
<comment type="similarity">
    <text evidence="2">Belongs to the urea transporter family.</text>
</comment>
<keyword evidence="10" id="KW-1185">Reference proteome</keyword>
<evidence type="ECO:0000256" key="4">
    <source>
        <dbReference type="ARBA" id="ARBA00022692"/>
    </source>
</evidence>
<dbReference type="PANTHER" id="PTHR10464">
    <property type="entry name" value="UREA TRANSPORTER"/>
    <property type="match status" value="1"/>
</dbReference>
<evidence type="ECO:0000256" key="8">
    <source>
        <dbReference type="SAM" id="Phobius"/>
    </source>
</evidence>
<feature type="transmembrane region" description="Helical" evidence="8">
    <location>
        <begin position="106"/>
        <end position="127"/>
    </location>
</feature>
<dbReference type="OrthoDB" id="426293at2759"/>
<evidence type="ECO:0000256" key="2">
    <source>
        <dbReference type="ARBA" id="ARBA00005914"/>
    </source>
</evidence>
<name>A0A913YY84_PATMI</name>
<sequence>MGDRETQNQSTSASEKTPMARLCGLTDYFTGTVEPLDRWLARKPCPLRFVNACCRAFGQPIFLNNPISGLIIMAGLFVQSPWQACCGILGLLAAQLTAIATRQPKGAVDSGGIAFQGLLTGLVIPALTGVTDWHGLLIIPVIFFAIFSAILAVALGNLLGQWGIPAFNLPFNVATFIFVAASGPSNPYYGPPPPPTDQLNEAGTSGLEQVAANGTDEPINWVMILQAIPVGIGQCYGCDNLITGCLMALAMLVCSPTIFLHGLIGSILGALTGLAMAAPLADIYAGLWGYNSVLTCASVGGFFFVLTWPSHLIALLSAIFAAVVKGAMAAVLMPAGLPEIAFPFCIAAGLFLLVTSESKLLMRVPMDKITWPEDHRRRFKPGGVANAQEGEALEVT</sequence>
<accession>A0A913YY84</accession>